<sequence length="42" mass="4331">MSCQSTPGSPSPCCWLVSGIAPVPAPAATSHFSYKTREGAIH</sequence>
<feature type="non-terminal residue" evidence="1">
    <location>
        <position position="42"/>
    </location>
</feature>
<dbReference type="EMBL" id="CATNWA010018841">
    <property type="protein sequence ID" value="CAI9609812.1"/>
    <property type="molecule type" value="Genomic_DNA"/>
</dbReference>
<reference evidence="1" key="1">
    <citation type="submission" date="2023-05" db="EMBL/GenBank/DDBJ databases">
        <authorList>
            <person name="Stuckert A."/>
        </authorList>
    </citation>
    <scope>NUCLEOTIDE SEQUENCE</scope>
</reference>
<gene>
    <name evidence="1" type="ORF">SPARVUS_LOCUS14318562</name>
</gene>
<accession>A0ABN9GLQ9</accession>
<proteinExistence type="predicted"/>
<keyword evidence="2" id="KW-1185">Reference proteome</keyword>
<organism evidence="1 2">
    <name type="scientific">Staurois parvus</name>
    <dbReference type="NCBI Taxonomy" id="386267"/>
    <lineage>
        <taxon>Eukaryota</taxon>
        <taxon>Metazoa</taxon>
        <taxon>Chordata</taxon>
        <taxon>Craniata</taxon>
        <taxon>Vertebrata</taxon>
        <taxon>Euteleostomi</taxon>
        <taxon>Amphibia</taxon>
        <taxon>Batrachia</taxon>
        <taxon>Anura</taxon>
        <taxon>Neobatrachia</taxon>
        <taxon>Ranoidea</taxon>
        <taxon>Ranidae</taxon>
        <taxon>Staurois</taxon>
    </lineage>
</organism>
<name>A0ABN9GLQ9_9NEOB</name>
<protein>
    <submittedName>
        <fullName evidence="1">Uncharacterized protein</fullName>
    </submittedName>
</protein>
<evidence type="ECO:0000313" key="1">
    <source>
        <dbReference type="EMBL" id="CAI9609812.1"/>
    </source>
</evidence>
<evidence type="ECO:0000313" key="2">
    <source>
        <dbReference type="Proteomes" id="UP001162483"/>
    </source>
</evidence>
<comment type="caution">
    <text evidence="1">The sequence shown here is derived from an EMBL/GenBank/DDBJ whole genome shotgun (WGS) entry which is preliminary data.</text>
</comment>
<dbReference type="Proteomes" id="UP001162483">
    <property type="component" value="Unassembled WGS sequence"/>
</dbReference>